<dbReference type="SUPFAM" id="SSF56219">
    <property type="entry name" value="DNase I-like"/>
    <property type="match status" value="1"/>
</dbReference>
<dbReference type="InterPro" id="IPR052343">
    <property type="entry name" value="Retrotransposon-Effector_Assoc"/>
</dbReference>
<dbReference type="GO" id="GO:0003824">
    <property type="term" value="F:catalytic activity"/>
    <property type="evidence" value="ECO:0007669"/>
    <property type="project" value="InterPro"/>
</dbReference>
<dbReference type="AlphaFoldDB" id="A0AAD9XNY8"/>
<comment type="caution">
    <text evidence="2">The sequence shown here is derived from an EMBL/GenBank/DDBJ whole genome shotgun (WGS) entry which is preliminary data.</text>
</comment>
<protein>
    <recommendedName>
        <fullName evidence="1">Endonuclease/exonuclease/phosphatase domain-containing protein</fullName>
    </recommendedName>
</protein>
<dbReference type="CDD" id="cd06222">
    <property type="entry name" value="RNase_H_like"/>
    <property type="match status" value="1"/>
</dbReference>
<dbReference type="EMBL" id="JANJYI010000001">
    <property type="protein sequence ID" value="KAK2662363.1"/>
    <property type="molecule type" value="Genomic_DNA"/>
</dbReference>
<dbReference type="InterPro" id="IPR044730">
    <property type="entry name" value="RNase_H-like_dom_plant"/>
</dbReference>
<feature type="domain" description="Endonuclease/exonuclease/phosphatase" evidence="1">
    <location>
        <begin position="4"/>
        <end position="128"/>
    </location>
</feature>
<proteinExistence type="predicted"/>
<dbReference type="PANTHER" id="PTHR46890:SF50">
    <property type="entry name" value="RNA-DIRECTED DNA POLYMERASE, EUKARYOTA, REVERSE TRANSCRIPTASE ZINC-BINDING DOMAIN PROTEIN-RELATED"/>
    <property type="match status" value="1"/>
</dbReference>
<reference evidence="2" key="1">
    <citation type="journal article" date="2023" name="Plant J.">
        <title>Genome sequences and population genomics provide insights into the demographic history, inbreeding, and mutation load of two 'living fossil' tree species of Dipteronia.</title>
        <authorList>
            <person name="Feng Y."/>
            <person name="Comes H.P."/>
            <person name="Chen J."/>
            <person name="Zhu S."/>
            <person name="Lu R."/>
            <person name="Zhang X."/>
            <person name="Li P."/>
            <person name="Qiu J."/>
            <person name="Olsen K.M."/>
            <person name="Qiu Y."/>
        </authorList>
    </citation>
    <scope>NUCLEOTIDE SEQUENCE</scope>
    <source>
        <strain evidence="2">KIB01</strain>
    </source>
</reference>
<accession>A0AAD9XNY8</accession>
<organism evidence="2 3">
    <name type="scientific">Dipteronia dyeriana</name>
    <dbReference type="NCBI Taxonomy" id="168575"/>
    <lineage>
        <taxon>Eukaryota</taxon>
        <taxon>Viridiplantae</taxon>
        <taxon>Streptophyta</taxon>
        <taxon>Embryophyta</taxon>
        <taxon>Tracheophyta</taxon>
        <taxon>Spermatophyta</taxon>
        <taxon>Magnoliopsida</taxon>
        <taxon>eudicotyledons</taxon>
        <taxon>Gunneridae</taxon>
        <taxon>Pentapetalae</taxon>
        <taxon>rosids</taxon>
        <taxon>malvids</taxon>
        <taxon>Sapindales</taxon>
        <taxon>Sapindaceae</taxon>
        <taxon>Hippocastanoideae</taxon>
        <taxon>Acereae</taxon>
        <taxon>Dipteronia</taxon>
    </lineage>
</organism>
<dbReference type="InterPro" id="IPR005135">
    <property type="entry name" value="Endo/exonuclease/phosphatase"/>
</dbReference>
<sequence>MKDLSWNVRRLGRAENKIAVRNLVYNFKPGLLFVQESKLSIFYSKVIKSLRGSLLTKGVGVEVRGSAGGINTLWNDDLFEAKDCITNDHCVIVSAQVSLPGPWVVGGDFNTVLSSSERRGGAGNSKSMENFYRFSQLASVVDIPLQAGPKRTEKAKDVKIYLNAKSKQSVPHEKQIKTLEEDLAEIDKKALIRGWSMELRQERSHNHFKKGRQLRPTINGIILKQISGQDNLSLEAAFSYEEVWIALNNCDGNKAPGPDGFNLNFIKKNWEIIKDDFMIFLHKFSSNGAVVKNLNHTFLVFIPKTKNLESLHDYMPISLIGSLYKVLAKVLANRLKLLMNSAIGPTRMAFVKVLAKRLIKWCINSPTMSVLVNGSPTMQFPLEKGLRQGDPLSPFLFNLVVEVLCNMLDKAKDLGMIKGGNPTRESFLRPIIANVENRLAHWKRGFLSKGGRLVLIKVVLSSLPTYFMSIFRIPEGVAKRIEKHQRRFFWNDGLIKKKMHVVDWVSLCKSKKQGGLGISRMIDKGLSFIAKWLWRFRREDQSLWKIVLCVKYGLNPSLIFLDGQGVKNGSYFFKAVSSLLRAEHRAFNIIKIGFQAVCGNGERLRLWHYIVWDSVPLKGAVPRIFTLSSNKEGAIKEFGLKKLNQLIISSFCTASPGNYGLSACNGGVSQAAQTDPSMSGQRLGVVFVDRPIGTEPRTLCFSLLYGRFGSERCVDKENFSVVKHNEWTPPIGNALFFNVDGSARGCPGEAGIGGALRDAIGKILLLFSYYLGIMDSCSDEVHAILKACQLVSSNRSLLMCEDFGHLPVAHLVYNIRNFIQDMAMLEIFFKPRALNSLDDSLIKEGSANQGDRLQWGPFDLFFGLLASNVQVWGTMSS</sequence>
<dbReference type="InterPro" id="IPR036691">
    <property type="entry name" value="Endo/exonu/phosph_ase_sf"/>
</dbReference>
<evidence type="ECO:0000313" key="3">
    <source>
        <dbReference type="Proteomes" id="UP001280121"/>
    </source>
</evidence>
<keyword evidence="3" id="KW-1185">Reference proteome</keyword>
<dbReference type="Pfam" id="PF03372">
    <property type="entry name" value="Exo_endo_phos"/>
    <property type="match status" value="1"/>
</dbReference>
<dbReference type="Proteomes" id="UP001280121">
    <property type="component" value="Unassembled WGS sequence"/>
</dbReference>
<evidence type="ECO:0000259" key="1">
    <source>
        <dbReference type="Pfam" id="PF03372"/>
    </source>
</evidence>
<dbReference type="PANTHER" id="PTHR46890">
    <property type="entry name" value="NON-LTR RETROLELEMENT REVERSE TRANSCRIPTASE-LIKE PROTEIN-RELATED"/>
    <property type="match status" value="1"/>
</dbReference>
<evidence type="ECO:0000313" key="2">
    <source>
        <dbReference type="EMBL" id="KAK2662363.1"/>
    </source>
</evidence>
<name>A0AAD9XNY8_9ROSI</name>
<gene>
    <name evidence="2" type="ORF">Ddye_000937</name>
</gene>